<dbReference type="OrthoDB" id="7420165at2"/>
<gene>
    <name evidence="2" type="ORF">SAMN06297144_2685</name>
</gene>
<dbReference type="EMBL" id="OBMI01000003">
    <property type="protein sequence ID" value="SOB87553.1"/>
    <property type="molecule type" value="Genomic_DNA"/>
</dbReference>
<dbReference type="RefSeq" id="WP_097064539.1">
    <property type="nucleotide sequence ID" value="NZ_OBMI01000003.1"/>
</dbReference>
<reference evidence="2 3" key="1">
    <citation type="submission" date="2017-07" db="EMBL/GenBank/DDBJ databases">
        <authorList>
            <person name="Sun Z.S."/>
            <person name="Albrecht U."/>
            <person name="Echele G."/>
            <person name="Lee C.C."/>
        </authorList>
    </citation>
    <scope>NUCLEOTIDE SEQUENCE [LARGE SCALE GENOMIC DNA]</scope>
    <source>
        <strain evidence="2 3">CGMCC 1.12672</strain>
    </source>
</reference>
<keyword evidence="3" id="KW-1185">Reference proteome</keyword>
<proteinExistence type="predicted"/>
<feature type="compositionally biased region" description="Pro residues" evidence="1">
    <location>
        <begin position="292"/>
        <end position="306"/>
    </location>
</feature>
<sequence>MAARPFSRTLEIGLAAALLAGTGALVAQIEGGDRGAAPIDSSGDLEVSGITVDVSAKTAEAARLTGWRLAQRQGWAKLSQRLRGSASGLPDGALDSIVTGIVVENEQIGPTRYIARLGVLFDRARAGQILGVNTAFTRSPPMLVIPVLWAGGSGQVFERTTPWQQAWARFRTGGSTVDYVRPVGTGVDPLLLNAGQTLRRGRGWWRAILDQYGASDIVVPEARILRDYPGGPITGVFSAYYGPDRRLLGRASLRVADGNALPALLDRGVERLDAIYQQAMREGGLVPDALLSPPPAPEATPTPTPSATPTAGAVTEAVGLSSVVSVQFDTPGEQAVNAGEAAVRGVPGVRSALTASLALGGVSVMRVVYDGDIAGLRAALEARGWSVQEAAGMLRIRRAAAPPAALATPSPTGG</sequence>
<evidence type="ECO:0000313" key="2">
    <source>
        <dbReference type="EMBL" id="SOB87553.1"/>
    </source>
</evidence>
<protein>
    <recommendedName>
        <fullName evidence="4">Heavy-metal-associated domain-containing protein</fullName>
    </recommendedName>
</protein>
<evidence type="ECO:0008006" key="4">
    <source>
        <dbReference type="Google" id="ProtNLM"/>
    </source>
</evidence>
<dbReference type="AlphaFoldDB" id="A0A285R0A5"/>
<name>A0A285R0A5_9SPHN</name>
<organism evidence="2 3">
    <name type="scientific">Sphingomonas guangdongensis</name>
    <dbReference type="NCBI Taxonomy" id="1141890"/>
    <lineage>
        <taxon>Bacteria</taxon>
        <taxon>Pseudomonadati</taxon>
        <taxon>Pseudomonadota</taxon>
        <taxon>Alphaproteobacteria</taxon>
        <taxon>Sphingomonadales</taxon>
        <taxon>Sphingomonadaceae</taxon>
        <taxon>Sphingomonas</taxon>
    </lineage>
</organism>
<accession>A0A285R0A5</accession>
<evidence type="ECO:0000313" key="3">
    <source>
        <dbReference type="Proteomes" id="UP000219494"/>
    </source>
</evidence>
<evidence type="ECO:0000256" key="1">
    <source>
        <dbReference type="SAM" id="MobiDB-lite"/>
    </source>
</evidence>
<dbReference type="Proteomes" id="UP000219494">
    <property type="component" value="Unassembled WGS sequence"/>
</dbReference>
<feature type="region of interest" description="Disordered" evidence="1">
    <location>
        <begin position="291"/>
        <end position="310"/>
    </location>
</feature>